<dbReference type="EC" id="1.-.-.-" evidence="7"/>
<dbReference type="NCBIfam" id="TIGR02734">
    <property type="entry name" value="crtI_fam"/>
    <property type="match status" value="1"/>
</dbReference>
<sequence length="516" mass="58294">MKPVHKKKQAIVIGAGPGGLAAAMLLSGQGYEVDVYEKQPVIGGRSARLTLGEYKFDRGATFLMMPHLIEEMFTQVGRSLHDYVDMQQLDPLYTLHFGDKVFAPSSDEAKTAKEIARVFPGDEDNYLQFMKDEKAKYEKVEPLLRRPFGKLTDYLKSDAVKALPYLHLNDTVYGRLSRYFKDERLRWGFTFQAKYLGMSAWDCPGTFTILSYIEHHFGLHHPQGGVNQVFRAMEDVIKEHGGRIHTSRPVKQILVEGGRAAGVLLDDGQKVYADHVVLNADFSSSMLNLFEPGVLKKYTPEKIRNKKYSCSGAMLYLGVNKKIDLAHHSVHFAADYRKNVDEMTVHKTLSADPSIYIHNPSVLDPTLAPPGKSSLYVLMPSPNTTAEIDWEAQREDIRQTMMNRLEQIPELKGLSEHIEEEIFFTPLQWEEELDIYNGALFNLAHGLDQMMYLRPHNQFEEVDSLYLVGGGTHPGSGLPTIFESAKISVRLIQEADARKHPRKNYMGKATDAGQLS</sequence>
<dbReference type="PANTHER" id="PTHR43734:SF1">
    <property type="entry name" value="PHYTOENE DESATURASE"/>
    <property type="match status" value="1"/>
</dbReference>
<keyword evidence="3 5" id="KW-0560">Oxidoreductase</keyword>
<evidence type="ECO:0000256" key="2">
    <source>
        <dbReference type="ARBA" id="ARBA00022746"/>
    </source>
</evidence>
<dbReference type="RefSeq" id="WP_274338467.1">
    <property type="nucleotide sequence ID" value="NZ_CP118101.1"/>
</dbReference>
<dbReference type="GO" id="GO:0016491">
    <property type="term" value="F:oxidoreductase activity"/>
    <property type="evidence" value="ECO:0007669"/>
    <property type="project" value="UniProtKB-KW"/>
</dbReference>
<evidence type="ECO:0000256" key="3">
    <source>
        <dbReference type="ARBA" id="ARBA00023002"/>
    </source>
</evidence>
<protein>
    <submittedName>
        <fullName evidence="7">Phytoene desaturase family protein</fullName>
        <ecNumber evidence="7">1.-.-.-</ecNumber>
    </submittedName>
</protein>
<evidence type="ECO:0000313" key="10">
    <source>
        <dbReference type="Proteomes" id="UP001221519"/>
    </source>
</evidence>
<keyword evidence="2 5" id="KW-0125">Carotenoid biosynthesis</keyword>
<evidence type="ECO:0000259" key="6">
    <source>
        <dbReference type="Pfam" id="PF01593"/>
    </source>
</evidence>
<organism evidence="7 9">
    <name type="scientific">Paenibacillus urinalis</name>
    <dbReference type="NCBI Taxonomy" id="521520"/>
    <lineage>
        <taxon>Bacteria</taxon>
        <taxon>Bacillati</taxon>
        <taxon>Bacillota</taxon>
        <taxon>Bacilli</taxon>
        <taxon>Bacillales</taxon>
        <taxon>Paenibacillaceae</taxon>
        <taxon>Paenibacillus</taxon>
    </lineage>
</organism>
<evidence type="ECO:0000256" key="4">
    <source>
        <dbReference type="ARBA" id="ARBA00038322"/>
    </source>
</evidence>
<dbReference type="EMBL" id="CP118108">
    <property type="protein sequence ID" value="WDI02031.1"/>
    <property type="molecule type" value="Genomic_DNA"/>
</dbReference>
<dbReference type="EMBL" id="CP118101">
    <property type="protein sequence ID" value="WDH82313.1"/>
    <property type="molecule type" value="Genomic_DNA"/>
</dbReference>
<dbReference type="InterPro" id="IPR036188">
    <property type="entry name" value="FAD/NAD-bd_sf"/>
</dbReference>
<keyword evidence="10" id="KW-1185">Reference proteome</keyword>
<evidence type="ECO:0000256" key="5">
    <source>
        <dbReference type="RuleBase" id="RU362075"/>
    </source>
</evidence>
<dbReference type="Pfam" id="PF01593">
    <property type="entry name" value="Amino_oxidase"/>
    <property type="match status" value="1"/>
</dbReference>
<dbReference type="Proteomes" id="UP001221519">
    <property type="component" value="Chromosome"/>
</dbReference>
<evidence type="ECO:0000313" key="9">
    <source>
        <dbReference type="Proteomes" id="UP001220962"/>
    </source>
</evidence>
<proteinExistence type="inferred from homology"/>
<feature type="domain" description="Amine oxidase" evidence="6">
    <location>
        <begin position="18"/>
        <end position="491"/>
    </location>
</feature>
<dbReference type="Gene3D" id="3.50.50.60">
    <property type="entry name" value="FAD/NAD(P)-binding domain"/>
    <property type="match status" value="2"/>
</dbReference>
<dbReference type="InterPro" id="IPR014105">
    <property type="entry name" value="Carotenoid/retinoid_OxRdtase"/>
</dbReference>
<evidence type="ECO:0000313" key="7">
    <source>
        <dbReference type="EMBL" id="WDH82313.1"/>
    </source>
</evidence>
<dbReference type="GO" id="GO:0016117">
    <property type="term" value="P:carotenoid biosynthetic process"/>
    <property type="evidence" value="ECO:0007669"/>
    <property type="project" value="UniProtKB-KW"/>
</dbReference>
<comment type="similarity">
    <text evidence="4">Belongs to the carotenoid/retinoid oxidoreductase family. CrtN subfamily.</text>
</comment>
<evidence type="ECO:0000313" key="8">
    <source>
        <dbReference type="EMBL" id="WDI02031.1"/>
    </source>
</evidence>
<dbReference type="InterPro" id="IPR002937">
    <property type="entry name" value="Amino_oxidase"/>
</dbReference>
<dbReference type="PRINTS" id="PR00419">
    <property type="entry name" value="ADXRDTASE"/>
</dbReference>
<comment type="pathway">
    <text evidence="1 5">Carotenoid biosynthesis.</text>
</comment>
<evidence type="ECO:0000256" key="1">
    <source>
        <dbReference type="ARBA" id="ARBA00004829"/>
    </source>
</evidence>
<gene>
    <name evidence="7" type="primary">crtI</name>
    <name evidence="7" type="ORF">PUW23_23155</name>
    <name evidence="8" type="ORF">PUW25_23000</name>
</gene>
<accession>A0AAX3MZ30</accession>
<dbReference type="PANTHER" id="PTHR43734">
    <property type="entry name" value="PHYTOENE DESATURASE"/>
    <property type="match status" value="1"/>
</dbReference>
<dbReference type="AlphaFoldDB" id="A0AAX3MZ30"/>
<dbReference type="SUPFAM" id="SSF51905">
    <property type="entry name" value="FAD/NAD(P)-binding domain"/>
    <property type="match status" value="1"/>
</dbReference>
<dbReference type="Proteomes" id="UP001220962">
    <property type="component" value="Chromosome"/>
</dbReference>
<reference evidence="7 10" key="1">
    <citation type="submission" date="2023-02" db="EMBL/GenBank/DDBJ databases">
        <title>Pathogen: clinical or host-associated sample.</title>
        <authorList>
            <person name="Hergert J."/>
            <person name="Casey R."/>
            <person name="Wagner J."/>
            <person name="Young E.L."/>
            <person name="Oakeson K.F."/>
        </authorList>
    </citation>
    <scope>NUCLEOTIDE SEQUENCE</scope>
    <source>
        <strain evidence="8 10">2022CK-00829</strain>
        <strain evidence="7">2022CK-00830</strain>
    </source>
</reference>
<name>A0AAX3MZ30_9BACL</name>